<evidence type="ECO:0000313" key="2">
    <source>
        <dbReference type="Proteomes" id="UP000463946"/>
    </source>
</evidence>
<dbReference type="Proteomes" id="UP000463946">
    <property type="component" value="Segment"/>
</dbReference>
<gene>
    <name evidence="1" type="primary">73</name>
    <name evidence="1" type="ORF">PBI_BIRDSNEST_73</name>
</gene>
<protein>
    <submittedName>
        <fullName evidence="1">Uncharacterized protein</fullName>
    </submittedName>
</protein>
<dbReference type="EMBL" id="MN813686">
    <property type="protein sequence ID" value="QHB37375.1"/>
    <property type="molecule type" value="Genomic_DNA"/>
</dbReference>
<dbReference type="RefSeq" id="YP_009949532.1">
    <property type="nucleotide sequence ID" value="NC_051581.1"/>
</dbReference>
<proteinExistence type="predicted"/>
<name>A0A6B9LF67_9CAUD</name>
<dbReference type="GeneID" id="60320937"/>
<dbReference type="KEGG" id="vg:60320937"/>
<keyword evidence="2" id="KW-1185">Reference proteome</keyword>
<sequence length="63" mass="6580">MTQTSKTTRLLALLGVLTLVYNVTAFVAGIVAGVRSAVAKHRAKIAAGDELARRRKASDRGAG</sequence>
<accession>A0A6B9LF67</accession>
<organism evidence="1 2">
    <name type="scientific">Mycobacterium phage BirdsNest</name>
    <dbReference type="NCBI Taxonomy" id="2686231"/>
    <lineage>
        <taxon>Viruses</taxon>
        <taxon>Duplodnaviria</taxon>
        <taxon>Heunggongvirae</taxon>
        <taxon>Uroviricota</taxon>
        <taxon>Caudoviricetes</taxon>
        <taxon>Bclasvirinae</taxon>
        <taxon>Birdsnestvirus</taxon>
        <taxon>Birdsnestvirus birdsnest</taxon>
    </lineage>
</organism>
<reference evidence="1 2" key="1">
    <citation type="submission" date="2019-12" db="EMBL/GenBank/DDBJ databases">
        <authorList>
            <person name="Lauer M.J."/>
            <person name="Curtus N.L."/>
            <person name="Garlena R.A."/>
            <person name="Russell D.A."/>
            <person name="Pope W.H."/>
            <person name="Jacobs-Sera D."/>
            <person name="Hatfull G.F."/>
        </authorList>
    </citation>
    <scope>NUCLEOTIDE SEQUENCE [LARGE SCALE GENOMIC DNA]</scope>
</reference>
<evidence type="ECO:0000313" key="1">
    <source>
        <dbReference type="EMBL" id="QHB37375.1"/>
    </source>
</evidence>